<evidence type="ECO:0000313" key="12">
    <source>
        <dbReference type="Proteomes" id="UP000265515"/>
    </source>
</evidence>
<evidence type="ECO:0000256" key="1">
    <source>
        <dbReference type="ARBA" id="ARBA00004123"/>
    </source>
</evidence>
<dbReference type="OrthoDB" id="5348404at2759"/>
<accession>A0A388KLQ1</accession>
<proteinExistence type="inferred from homology"/>
<gene>
    <name evidence="11" type="ORF">CBR_g8229</name>
</gene>
<feature type="transmembrane region" description="Helical" evidence="9">
    <location>
        <begin position="638"/>
        <end position="660"/>
    </location>
</feature>
<keyword evidence="4 9" id="KW-0812">Transmembrane</keyword>
<feature type="compositionally biased region" description="Basic and acidic residues" evidence="8">
    <location>
        <begin position="1"/>
        <end position="13"/>
    </location>
</feature>
<feature type="compositionally biased region" description="Polar residues" evidence="8">
    <location>
        <begin position="509"/>
        <end position="541"/>
    </location>
</feature>
<feature type="region of interest" description="Disordered" evidence="8">
    <location>
        <begin position="508"/>
        <end position="588"/>
    </location>
</feature>
<dbReference type="STRING" id="69332.A0A388KLQ1"/>
<evidence type="ECO:0000256" key="3">
    <source>
        <dbReference type="ARBA" id="ARBA00007267"/>
    </source>
</evidence>
<feature type="region of interest" description="Disordered" evidence="8">
    <location>
        <begin position="884"/>
        <end position="906"/>
    </location>
</feature>
<name>A0A388KLQ1_CHABU</name>
<keyword evidence="7" id="KW-0539">Nucleus</keyword>
<dbReference type="SMART" id="SM01114">
    <property type="entry name" value="CXC"/>
    <property type="match status" value="1"/>
</dbReference>
<dbReference type="GO" id="GO:0005634">
    <property type="term" value="C:nucleus"/>
    <property type="evidence" value="ECO:0007669"/>
    <property type="project" value="UniProtKB-SubCell"/>
</dbReference>
<dbReference type="AlphaFoldDB" id="A0A388KLQ1"/>
<comment type="caution">
    <text evidence="11">The sequence shown here is derived from an EMBL/GenBank/DDBJ whole genome shotgun (WGS) entry which is preliminary data.</text>
</comment>
<evidence type="ECO:0000256" key="4">
    <source>
        <dbReference type="ARBA" id="ARBA00022692"/>
    </source>
</evidence>
<dbReference type="InterPro" id="IPR005178">
    <property type="entry name" value="Ostalpha/TMEM184C"/>
</dbReference>
<dbReference type="Gramene" id="GBG70928">
    <property type="protein sequence ID" value="GBG70928"/>
    <property type="gene ID" value="CBR_g8229"/>
</dbReference>
<keyword evidence="6 9" id="KW-0472">Membrane</keyword>
<evidence type="ECO:0000256" key="9">
    <source>
        <dbReference type="SAM" id="Phobius"/>
    </source>
</evidence>
<feature type="compositionally biased region" description="Basic and acidic residues" evidence="8">
    <location>
        <begin position="542"/>
        <end position="562"/>
    </location>
</feature>
<evidence type="ECO:0000256" key="7">
    <source>
        <dbReference type="ARBA" id="ARBA00023242"/>
    </source>
</evidence>
<dbReference type="SMART" id="SM01417">
    <property type="entry name" value="Solute_trans_a"/>
    <property type="match status" value="1"/>
</dbReference>
<keyword evidence="12" id="KW-1185">Reference proteome</keyword>
<protein>
    <recommendedName>
        <fullName evidence="10">CRC domain-containing protein</fullName>
    </recommendedName>
</protein>
<organism evidence="11 12">
    <name type="scientific">Chara braunii</name>
    <name type="common">Braun's stonewort</name>
    <dbReference type="NCBI Taxonomy" id="69332"/>
    <lineage>
        <taxon>Eukaryota</taxon>
        <taxon>Viridiplantae</taxon>
        <taxon>Streptophyta</taxon>
        <taxon>Charophyceae</taxon>
        <taxon>Charales</taxon>
        <taxon>Characeae</taxon>
        <taxon>Chara</taxon>
    </lineage>
</organism>
<dbReference type="InterPro" id="IPR005172">
    <property type="entry name" value="CRC"/>
</dbReference>
<dbReference type="PANTHER" id="PTHR23423">
    <property type="entry name" value="ORGANIC SOLUTE TRANSPORTER-RELATED"/>
    <property type="match status" value="1"/>
</dbReference>
<sequence length="931" mass="101854">MEATRKGEVKTEVSEESIDSNIQQLREALAAEERKKEEVSRRREQEQRRGQRVQEIRQIIGTEVSEQADMSQTLAHIVTYLTFLEEKIDRHQNQLDEIAVGLRTIANIVKEIQTYVSTAPVELESQVAFTTSCMGGEAKQWVLAKANAAGFEDIAVVKSGGSQYNGKRVLWRQKRQDHTLVVFDDDTVEKWPNEENDNNSDSGKGEVTAVVANKGGPPRTGGKKQRAFPWHPGIADGKPWVEMGMTRKTWQERMDNAQCLKCGTAGHEDVCEQPLAGKHNKGCHCKKSGCLKKYCECFQANILCSENCKCVDCKNYEGSDDRRALFYNPGNGSSMGPAGTMPLLSNGSGLGLCMVGVGANGTTSGDHGILPGTNHASIGNMGPSPYMSPSPPPMKRVRVVPDRAFLQGVKDQGILRRPIPQVDMGRGIRIGNSMSPYPQVAVPLARHGGHQAQAFPAKPATKSLLSGVVRPGSVMELCKLLAQAARDVAKNFEAQHGLSEAKLAKRITDSNGMEATPNDNRLQNGTVSPSSSKPTTDGTETSPDRKGDGNDPDHASTGRDEDPAGALKAGPEGADQPTGRRVGNRPVKGRRPSGYPYISFVMNFSQMWAMYCLVQFYMATREFLAPIKPIGKFMCIKAVIFMTWWQGLFIAFFFSIGIVTPQPELIPGKLQTGLQDLLICIEMSIAAAAHLYVFPATPYQNLRVGCTAEVRVLRDYAGGPPDVDEVLESEKPAFVKWPMDSPMDISEGPPSFSESVSNMLVGGSNTVVKDVRFTVSQAVEPVERARQKLQDGIGVINSWSTHLKMRDCTFWQESKDDSWIGVGGERNVGIGPVRGIDDPMLLGSQSDSGILRASRRFRTGIFHGHGRLDRPAVGELNRPAVGGEIVEQRLEPRPPRKGRGQGKGRREIEGDIVEIVFDRKPPLRGGRGAKR</sequence>
<dbReference type="GO" id="GO:0016020">
    <property type="term" value="C:membrane"/>
    <property type="evidence" value="ECO:0007669"/>
    <property type="project" value="UniProtKB-SubCell"/>
</dbReference>
<feature type="compositionally biased region" description="Basic and acidic residues" evidence="8">
    <location>
        <begin position="29"/>
        <end position="52"/>
    </location>
</feature>
<reference evidence="11 12" key="1">
    <citation type="journal article" date="2018" name="Cell">
        <title>The Chara Genome: Secondary Complexity and Implications for Plant Terrestrialization.</title>
        <authorList>
            <person name="Nishiyama T."/>
            <person name="Sakayama H."/>
            <person name="Vries J.D."/>
            <person name="Buschmann H."/>
            <person name="Saint-Marcoux D."/>
            <person name="Ullrich K.K."/>
            <person name="Haas F.B."/>
            <person name="Vanderstraeten L."/>
            <person name="Becker D."/>
            <person name="Lang D."/>
            <person name="Vosolsobe S."/>
            <person name="Rombauts S."/>
            <person name="Wilhelmsson P.K.I."/>
            <person name="Janitza P."/>
            <person name="Kern R."/>
            <person name="Heyl A."/>
            <person name="Rumpler F."/>
            <person name="Villalobos L.I.A.C."/>
            <person name="Clay J.M."/>
            <person name="Skokan R."/>
            <person name="Toyoda A."/>
            <person name="Suzuki Y."/>
            <person name="Kagoshima H."/>
            <person name="Schijlen E."/>
            <person name="Tajeshwar N."/>
            <person name="Catarino B."/>
            <person name="Hetherington A.J."/>
            <person name="Saltykova A."/>
            <person name="Bonnot C."/>
            <person name="Breuninger H."/>
            <person name="Symeonidi A."/>
            <person name="Radhakrishnan G.V."/>
            <person name="Van Nieuwerburgh F."/>
            <person name="Deforce D."/>
            <person name="Chang C."/>
            <person name="Karol K.G."/>
            <person name="Hedrich R."/>
            <person name="Ulvskov P."/>
            <person name="Glockner G."/>
            <person name="Delwiche C.F."/>
            <person name="Petrasek J."/>
            <person name="Van de Peer Y."/>
            <person name="Friml J."/>
            <person name="Beilby M."/>
            <person name="Dolan L."/>
            <person name="Kohara Y."/>
            <person name="Sugano S."/>
            <person name="Fujiyama A."/>
            <person name="Delaux P.-M."/>
            <person name="Quint M."/>
            <person name="TheiBen G."/>
            <person name="Hagemann M."/>
            <person name="Harholt J."/>
            <person name="Dunand C."/>
            <person name="Zachgo S."/>
            <person name="Langdale J."/>
            <person name="Maumus F."/>
            <person name="Straeten D.V.D."/>
            <person name="Gould S.B."/>
            <person name="Rensing S.A."/>
        </authorList>
    </citation>
    <scope>NUCLEOTIDE SEQUENCE [LARGE SCALE GENOMIC DNA]</scope>
    <source>
        <strain evidence="11 12">S276</strain>
    </source>
</reference>
<keyword evidence="5 9" id="KW-1133">Transmembrane helix</keyword>
<evidence type="ECO:0000313" key="11">
    <source>
        <dbReference type="EMBL" id="GBG70928.1"/>
    </source>
</evidence>
<feature type="region of interest" description="Disordered" evidence="8">
    <location>
        <begin position="190"/>
        <end position="233"/>
    </location>
</feature>
<comment type="subcellular location">
    <subcellularLocation>
        <location evidence="2">Membrane</location>
        <topology evidence="2">Multi-pass membrane protein</topology>
    </subcellularLocation>
    <subcellularLocation>
        <location evidence="1">Nucleus</location>
    </subcellularLocation>
</comment>
<dbReference type="Proteomes" id="UP000265515">
    <property type="component" value="Unassembled WGS sequence"/>
</dbReference>
<dbReference type="Pfam" id="PF03638">
    <property type="entry name" value="TCR"/>
    <property type="match status" value="1"/>
</dbReference>
<feature type="domain" description="CRC" evidence="10">
    <location>
        <begin position="268"/>
        <end position="318"/>
    </location>
</feature>
<evidence type="ECO:0000256" key="6">
    <source>
        <dbReference type="ARBA" id="ARBA00023136"/>
    </source>
</evidence>
<dbReference type="Pfam" id="PF03619">
    <property type="entry name" value="Solute_trans_a"/>
    <property type="match status" value="1"/>
</dbReference>
<evidence type="ECO:0000256" key="5">
    <source>
        <dbReference type="ARBA" id="ARBA00022989"/>
    </source>
</evidence>
<evidence type="ECO:0000256" key="2">
    <source>
        <dbReference type="ARBA" id="ARBA00004141"/>
    </source>
</evidence>
<comment type="similarity">
    <text evidence="3">Belongs to the lin-54 family.</text>
</comment>
<evidence type="ECO:0000256" key="8">
    <source>
        <dbReference type="SAM" id="MobiDB-lite"/>
    </source>
</evidence>
<dbReference type="InterPro" id="IPR033467">
    <property type="entry name" value="Tesmin/TSO1-like_CXC"/>
</dbReference>
<feature type="transmembrane region" description="Helical" evidence="9">
    <location>
        <begin position="594"/>
        <end position="617"/>
    </location>
</feature>
<evidence type="ECO:0000259" key="10">
    <source>
        <dbReference type="PROSITE" id="PS51634"/>
    </source>
</evidence>
<feature type="region of interest" description="Disordered" evidence="8">
    <location>
        <begin position="1"/>
        <end position="52"/>
    </location>
</feature>
<dbReference type="PROSITE" id="PS51634">
    <property type="entry name" value="CRC"/>
    <property type="match status" value="1"/>
</dbReference>
<dbReference type="EMBL" id="BFEA01000138">
    <property type="protein sequence ID" value="GBG70928.1"/>
    <property type="molecule type" value="Genomic_DNA"/>
</dbReference>